<accession>A0A096B050</accession>
<dbReference type="AlphaFoldDB" id="A0A096B050"/>
<organism evidence="1 2">
    <name type="scientific">Flavonifractor plautii 1_3_50AFAA</name>
    <dbReference type="NCBI Taxonomy" id="742738"/>
    <lineage>
        <taxon>Bacteria</taxon>
        <taxon>Bacillati</taxon>
        <taxon>Bacillota</taxon>
        <taxon>Clostridia</taxon>
        <taxon>Eubacteriales</taxon>
        <taxon>Oscillospiraceae</taxon>
        <taxon>Flavonifractor</taxon>
    </lineage>
</organism>
<comment type="caution">
    <text evidence="1">The sequence shown here is derived from an EMBL/GenBank/DDBJ whole genome shotgun (WGS) entry which is preliminary data.</text>
</comment>
<gene>
    <name evidence="1" type="ORF">HMPREF9460_04077</name>
</gene>
<protein>
    <recommendedName>
        <fullName evidence="3">HK97 gp10 family phage protein</fullName>
    </recommendedName>
</protein>
<dbReference type="Proteomes" id="UP000029585">
    <property type="component" value="Unassembled WGS sequence"/>
</dbReference>
<dbReference type="EMBL" id="ADLO01000127">
    <property type="protein sequence ID" value="KGF52321.1"/>
    <property type="molecule type" value="Genomic_DNA"/>
</dbReference>
<evidence type="ECO:0000313" key="1">
    <source>
        <dbReference type="EMBL" id="KGF52321.1"/>
    </source>
</evidence>
<proteinExistence type="predicted"/>
<evidence type="ECO:0000313" key="2">
    <source>
        <dbReference type="Proteomes" id="UP000029585"/>
    </source>
</evidence>
<dbReference type="PATRIC" id="fig|742738.3.peg.4191"/>
<sequence length="123" mass="14271">METISIDDFELYLTDLCEKEAMNAEQTLDEVLSARALELKGKLTERSPKDTGEYARGWRVRTATVNHEKVKIIYNALRPDLTFMLEYGTHNRDGSVRMEARQHIRTALNEEIDQIMDELLARL</sequence>
<dbReference type="HOGENOM" id="CLU_159915_0_0_9"/>
<keyword evidence="2" id="KW-1185">Reference proteome</keyword>
<evidence type="ECO:0008006" key="3">
    <source>
        <dbReference type="Google" id="ProtNLM"/>
    </source>
</evidence>
<name>A0A096B050_FLAPL</name>
<dbReference type="RefSeq" id="WP_050001812.1">
    <property type="nucleotide sequence ID" value="NZ_KN174169.1"/>
</dbReference>
<reference evidence="1 2" key="1">
    <citation type="submission" date="2011-08" db="EMBL/GenBank/DDBJ databases">
        <title>The Genome Sequence of Clostridium orbiscindens 1_3_50AFAA.</title>
        <authorList>
            <consortium name="The Broad Institute Genome Sequencing Platform"/>
            <person name="Earl A."/>
            <person name="Ward D."/>
            <person name="Feldgarden M."/>
            <person name="Gevers D."/>
            <person name="Daigneault M."/>
            <person name="Strauss J."/>
            <person name="Allen-Vercoe E."/>
            <person name="Young S.K."/>
            <person name="Zeng Q."/>
            <person name="Gargeya S."/>
            <person name="Fitzgerald M."/>
            <person name="Haas B."/>
            <person name="Abouelleil A."/>
            <person name="Alvarado L."/>
            <person name="Arachchi H.M."/>
            <person name="Berlin A."/>
            <person name="Brown A."/>
            <person name="Chapman S.B."/>
            <person name="Chen Z."/>
            <person name="Dunbar C."/>
            <person name="Freedman E."/>
            <person name="Gearin G."/>
            <person name="Gellesch M."/>
            <person name="Goldberg J."/>
            <person name="Griggs A."/>
            <person name="Gujja S."/>
            <person name="Heiman D."/>
            <person name="Howarth C."/>
            <person name="Larson L."/>
            <person name="Lui A."/>
            <person name="MacDonald P.J.P."/>
            <person name="Montmayeur A."/>
            <person name="Murphy C."/>
            <person name="Neiman D."/>
            <person name="Pearson M."/>
            <person name="Priest M."/>
            <person name="Roberts A."/>
            <person name="Saif S."/>
            <person name="Shea T."/>
            <person name="Shenoy N."/>
            <person name="Sisk P."/>
            <person name="Stolte C."/>
            <person name="Sykes S."/>
            <person name="Wortman J."/>
            <person name="Nusbaum C."/>
            <person name="Birren B."/>
        </authorList>
    </citation>
    <scope>NUCLEOTIDE SEQUENCE [LARGE SCALE GENOMIC DNA]</scope>
    <source>
        <strain evidence="1 2">1_3_50AFAA</strain>
    </source>
</reference>